<dbReference type="Gene3D" id="3.40.50.1820">
    <property type="entry name" value="alpha/beta hydrolase"/>
    <property type="match status" value="1"/>
</dbReference>
<evidence type="ECO:0000313" key="3">
    <source>
        <dbReference type="Proteomes" id="UP000624244"/>
    </source>
</evidence>
<dbReference type="AlphaFoldDB" id="A0A8H6DTT6"/>
<proteinExistence type="predicted"/>
<organism evidence="2 3">
    <name type="scientific">Cochliobolus sativus</name>
    <name type="common">Common root rot and spot blotch fungus</name>
    <name type="synonym">Bipolaris sorokiniana</name>
    <dbReference type="NCBI Taxonomy" id="45130"/>
    <lineage>
        <taxon>Eukaryota</taxon>
        <taxon>Fungi</taxon>
        <taxon>Dikarya</taxon>
        <taxon>Ascomycota</taxon>
        <taxon>Pezizomycotina</taxon>
        <taxon>Dothideomycetes</taxon>
        <taxon>Pleosporomycetidae</taxon>
        <taxon>Pleosporales</taxon>
        <taxon>Pleosporineae</taxon>
        <taxon>Pleosporaceae</taxon>
        <taxon>Bipolaris</taxon>
    </lineage>
</organism>
<evidence type="ECO:0000313" key="2">
    <source>
        <dbReference type="EMBL" id="KAF5847787.1"/>
    </source>
</evidence>
<sequence length="971" mass="107195">MGDERESSVGVTDYRERNADYMYKMLKVAGPGNEASIKTPFLVYFECIERVQHSYHVREVESTVVIASTTFLPTPVPTAASYSSTKRLHVVLRRNMARSWAFSDWDQRHVMNEHASLKITPPTNVFLEASWGADPLEYAGGFRNLTYNPGATFPSALPANGTASWNITKAKQILSTAGSANASLSISYSNVDWDFLKVVYGWAAVQYQAWVRGEIVVGGNDTQTVILHTDSILEYWINDEHYFGGDYYSFRHAPPVLHLTPGSHRIDIRLVRDVRAFGGILEPTIDVVVDIRQVTASLELAKPGILMSDVVNGRPASTIGSVSLRNSGQEDIEILGIQRFIVSSQMPFAERDMTDNHTTFPMTIVAGQTRPVSFNVLPAAINTSTADYEIKYRRVGSTHSSTLRASQPLNYVDLYTPHKITFLHPGGMVSYAMLRPPTRNATCSSNHLKLPVLLQLHGAGVEAENPMVHHALDPVSDLCAWVLFPTGVTTWSGDDWHNWGFADVEAAISAIPDWIQNNNWTGPGVDVDRWIVSGHSNGGQGTWFALTHRPDKVLAAAPVSGYSSIQKYVPYELWQGADPRRKEMISASINSYRHELLMPNVRGIPIQQQHGGIDDNVPAYNSRLLAQQIHQENANSSFNEVVGFSHWWDGVMTTPQLVSFYYSQTNSKDAVPRKLKQFSFLVGDPGDMGSKGGIRVKHLEDPGRYGRVSVRGNIIKTSNVQDLEFDIALWKGSVTIDQKNLELSNMPSLGEAVASAYKTTDGWTLGPVGKEVGHLQRNGRQLGSMTAILRTQGSFIIRHSESTTASHIALQVSRNLYQYFKADTQILPSISNSIPPDSSGNVITLGITSSLPPFHSNFPVHVGESGVTVRDYRGQEHQYGKEASGAAFLRPLQGERLELVLWGSDEAGLQQAARILPLMTGVGQPDFVIFGESARWKGIEGVLAMGFFDSNWEITPASVIDSDIDTYQADD</sequence>
<dbReference type="PANTHER" id="PTHR43037">
    <property type="entry name" value="UNNAMED PRODUCT-RELATED"/>
    <property type="match status" value="1"/>
</dbReference>
<reference evidence="2" key="1">
    <citation type="submission" date="2019-11" db="EMBL/GenBank/DDBJ databases">
        <title>Bipolaris sorokiniana Genome sequencing.</title>
        <authorList>
            <person name="Wang H."/>
        </authorList>
    </citation>
    <scope>NUCLEOTIDE SEQUENCE</scope>
</reference>
<keyword evidence="1" id="KW-0732">Signal</keyword>
<dbReference type="InterPro" id="IPR050955">
    <property type="entry name" value="Plant_Biomass_Hydrol_Est"/>
</dbReference>
<dbReference type="Proteomes" id="UP000624244">
    <property type="component" value="Unassembled WGS sequence"/>
</dbReference>
<gene>
    <name evidence="2" type="ORF">GGP41_009056</name>
</gene>
<dbReference type="SUPFAM" id="SSF53474">
    <property type="entry name" value="alpha/beta-Hydrolases"/>
    <property type="match status" value="1"/>
</dbReference>
<comment type="caution">
    <text evidence="2">The sequence shown here is derived from an EMBL/GenBank/DDBJ whole genome shotgun (WGS) entry which is preliminary data.</text>
</comment>
<dbReference type="PANTHER" id="PTHR43037:SF4">
    <property type="entry name" value="PEPTIDASE S9 PROLYL OLIGOPEPTIDASE CATALYTIC DOMAIN-CONTAINING PROTEIN"/>
    <property type="match status" value="1"/>
</dbReference>
<accession>A0A8H6DTT6</accession>
<protein>
    <recommendedName>
        <fullName evidence="4">Peptidase S9 prolyl oligopeptidase catalytic domain-containing protein</fullName>
    </recommendedName>
</protein>
<evidence type="ECO:0008006" key="4">
    <source>
        <dbReference type="Google" id="ProtNLM"/>
    </source>
</evidence>
<dbReference type="InterPro" id="IPR029058">
    <property type="entry name" value="AB_hydrolase_fold"/>
</dbReference>
<dbReference type="EMBL" id="WNKQ01000012">
    <property type="protein sequence ID" value="KAF5847787.1"/>
    <property type="molecule type" value="Genomic_DNA"/>
</dbReference>
<name>A0A8H6DTT6_COCSA</name>
<evidence type="ECO:0000256" key="1">
    <source>
        <dbReference type="ARBA" id="ARBA00022729"/>
    </source>
</evidence>